<evidence type="ECO:0000259" key="5">
    <source>
        <dbReference type="Pfam" id="PF20235"/>
    </source>
</evidence>
<protein>
    <recommendedName>
        <fullName evidence="5">PIR2-like helical domain-containing protein</fullName>
    </recommendedName>
</protein>
<evidence type="ECO:0000256" key="4">
    <source>
        <dbReference type="SAM" id="MobiDB-lite"/>
    </source>
</evidence>
<reference evidence="6" key="1">
    <citation type="submission" date="2022-12" db="EMBL/GenBank/DDBJ databases">
        <title>Draft genome assemblies for two species of Escallonia (Escalloniales).</title>
        <authorList>
            <person name="Chanderbali A."/>
            <person name="Dervinis C."/>
            <person name="Anghel I."/>
            <person name="Soltis D."/>
            <person name="Soltis P."/>
            <person name="Zapata F."/>
        </authorList>
    </citation>
    <scope>NUCLEOTIDE SEQUENCE</scope>
    <source>
        <strain evidence="6">UCBG92.1500</strain>
        <tissue evidence="6">Leaf</tissue>
    </source>
</reference>
<dbReference type="PANTHER" id="PTHR44566:SF1">
    <property type="entry name" value="WD REPEAT-CONTAINING PROTEIN 25"/>
    <property type="match status" value="1"/>
</dbReference>
<dbReference type="AlphaFoldDB" id="A0AA88R8M7"/>
<comment type="caution">
    <text evidence="6">The sequence shown here is derived from an EMBL/GenBank/DDBJ whole genome shotgun (WGS) entry which is preliminary data.</text>
</comment>
<feature type="repeat" description="WD" evidence="3">
    <location>
        <begin position="417"/>
        <end position="459"/>
    </location>
</feature>
<dbReference type="InterPro" id="IPR001680">
    <property type="entry name" value="WD40_rpt"/>
</dbReference>
<evidence type="ECO:0000256" key="3">
    <source>
        <dbReference type="PROSITE-ProRule" id="PRU00221"/>
    </source>
</evidence>
<feature type="repeat" description="WD" evidence="3">
    <location>
        <begin position="503"/>
        <end position="545"/>
    </location>
</feature>
<feature type="compositionally biased region" description="Polar residues" evidence="4">
    <location>
        <begin position="369"/>
        <end position="382"/>
    </location>
</feature>
<dbReference type="PANTHER" id="PTHR44566">
    <property type="entry name" value="TRANSDUCIN/WD40 REPEAT-LIKE SUPERFAMILY PROTEIN"/>
    <property type="match status" value="1"/>
</dbReference>
<dbReference type="InterPro" id="IPR053053">
    <property type="entry name" value="WD_repeat_protein"/>
</dbReference>
<dbReference type="InterPro" id="IPR019775">
    <property type="entry name" value="WD40_repeat_CS"/>
</dbReference>
<dbReference type="PROSITE" id="PS50082">
    <property type="entry name" value="WD_REPEATS_2"/>
    <property type="match status" value="2"/>
</dbReference>
<gene>
    <name evidence="6" type="ORF">RJ640_004579</name>
</gene>
<dbReference type="SMART" id="SM00320">
    <property type="entry name" value="WD40"/>
    <property type="match status" value="5"/>
</dbReference>
<dbReference type="InterPro" id="IPR036322">
    <property type="entry name" value="WD40_repeat_dom_sf"/>
</dbReference>
<feature type="region of interest" description="Disordered" evidence="4">
    <location>
        <begin position="209"/>
        <end position="257"/>
    </location>
</feature>
<feature type="domain" description="PIR2-like helical" evidence="5">
    <location>
        <begin position="26"/>
        <end position="108"/>
    </location>
</feature>
<keyword evidence="2" id="KW-0677">Repeat</keyword>
<name>A0AA88R8M7_9ASTE</name>
<evidence type="ECO:0000313" key="7">
    <source>
        <dbReference type="Proteomes" id="UP001187471"/>
    </source>
</evidence>
<dbReference type="InterPro" id="IPR015943">
    <property type="entry name" value="WD40/YVTN_repeat-like_dom_sf"/>
</dbReference>
<accession>A0AA88R8M7</accession>
<evidence type="ECO:0000313" key="6">
    <source>
        <dbReference type="EMBL" id="KAK2984754.1"/>
    </source>
</evidence>
<keyword evidence="7" id="KW-1185">Reference proteome</keyword>
<dbReference type="Pfam" id="PF20235">
    <property type="entry name" value="PIR2-like_helical"/>
    <property type="match status" value="1"/>
</dbReference>
<dbReference type="PROSITE" id="PS00678">
    <property type="entry name" value="WD_REPEATS_1"/>
    <property type="match status" value="1"/>
</dbReference>
<proteinExistence type="predicted"/>
<keyword evidence="1 3" id="KW-0853">WD repeat</keyword>
<feature type="region of interest" description="Disordered" evidence="4">
    <location>
        <begin position="294"/>
        <end position="382"/>
    </location>
</feature>
<evidence type="ECO:0000256" key="2">
    <source>
        <dbReference type="ARBA" id="ARBA00022737"/>
    </source>
</evidence>
<dbReference type="Pfam" id="PF00400">
    <property type="entry name" value="WD40"/>
    <property type="match status" value="4"/>
</dbReference>
<dbReference type="InterPro" id="IPR046527">
    <property type="entry name" value="PIR2-like_helical"/>
</dbReference>
<dbReference type="Proteomes" id="UP001187471">
    <property type="component" value="Unassembled WGS sequence"/>
</dbReference>
<feature type="compositionally biased region" description="Low complexity" evidence="4">
    <location>
        <begin position="220"/>
        <end position="237"/>
    </location>
</feature>
<dbReference type="PROSITE" id="PS50294">
    <property type="entry name" value="WD_REPEATS_REGION"/>
    <property type="match status" value="1"/>
</dbReference>
<dbReference type="SUPFAM" id="SSF50978">
    <property type="entry name" value="WD40 repeat-like"/>
    <property type="match status" value="1"/>
</dbReference>
<sequence>MGKELALAYNEAILNGRLAAISGSSGGMDVLSNILQNSLTFLNSGSSGGGGNSGSLEDTEPVFVDLRQLEEYSLAGMVCLLQQVKPHLSKGDAMWCLLMSDLHVGRASVMEIPVGPLPGNNGGSYPAPYNGEGVSGNSVGVTPALCRFHGGWGFGNGGTSECPVNGFFSYAPEMSLQREIECPKRFNLTPSMKTLLKRNVAMFAAGFRANSKESQMQSQPCGSSLPSGDSPSGIPPGVEVLGEQNEEPRNSKNQDVGLLPSGLVTLIQVQPTNNKKDWPSLSPATGRLMEQLSRAYSTASDDDEERETPALPPSKRPKPEVDRRFTKPFPAIRPYTAQNLPPEPPIPGRYISKRERAALASDPPAPHSNPLSPVTQSPVQGSISDSHVRYDILSSLRCKSKGHAQFSEMSGRLSTALNSHLKAVNALQWSKSHPHLLASAGMDHTVCIWNVWSNNQKKARVLNHHNAAVKDVKWSEQGLSVLSCGFDCSSRLVDVEKGLETQVFKEDQVVGVVKFHPNNSNLFLSGGSKGLIRLWDIRTGKVVHQYNRGLGPVLDVEFTNDTKQFISSSDVSRSNVSENSIIVWDVSRQVPLSNQLLSEMCGLIFVRDEGDGFLEPSLREKEVYVEAYTCPCIRCHPFDPYFVAQSHGNYIAIFCVKHPFRLDKYKRYDNHAVSGFPIKCNFNSDGEKLASGSSDGCIYLYNSKSCELIKKFKACIDVAFHPVMPNLNAQGS</sequence>
<evidence type="ECO:0000256" key="1">
    <source>
        <dbReference type="ARBA" id="ARBA00022574"/>
    </source>
</evidence>
<dbReference type="EMBL" id="JAVXUO010001214">
    <property type="protein sequence ID" value="KAK2984754.1"/>
    <property type="molecule type" value="Genomic_DNA"/>
</dbReference>
<organism evidence="6 7">
    <name type="scientific">Escallonia rubra</name>
    <dbReference type="NCBI Taxonomy" id="112253"/>
    <lineage>
        <taxon>Eukaryota</taxon>
        <taxon>Viridiplantae</taxon>
        <taxon>Streptophyta</taxon>
        <taxon>Embryophyta</taxon>
        <taxon>Tracheophyta</taxon>
        <taxon>Spermatophyta</taxon>
        <taxon>Magnoliopsida</taxon>
        <taxon>eudicotyledons</taxon>
        <taxon>Gunneridae</taxon>
        <taxon>Pentapetalae</taxon>
        <taxon>asterids</taxon>
        <taxon>campanulids</taxon>
        <taxon>Escalloniales</taxon>
        <taxon>Escalloniaceae</taxon>
        <taxon>Escallonia</taxon>
    </lineage>
</organism>
<dbReference type="Gene3D" id="2.130.10.10">
    <property type="entry name" value="YVTN repeat-like/Quinoprotein amine dehydrogenase"/>
    <property type="match status" value="1"/>
</dbReference>